<dbReference type="EMBL" id="WTYL01000001">
    <property type="protein sequence ID" value="MXP43146.1"/>
    <property type="molecule type" value="Genomic_DNA"/>
</dbReference>
<reference evidence="2 3" key="1">
    <citation type="submission" date="2019-12" db="EMBL/GenBank/DDBJ databases">
        <title>Genomic-based taxomic classification of the family Erythrobacteraceae.</title>
        <authorList>
            <person name="Xu L."/>
        </authorList>
    </citation>
    <scope>NUCLEOTIDE SEQUENCE [LARGE SCALE GENOMIC DNA]</scope>
    <source>
        <strain evidence="2 3">KCTC 42453</strain>
    </source>
</reference>
<dbReference type="AlphaFoldDB" id="A0A845AYZ0"/>
<feature type="compositionally biased region" description="Polar residues" evidence="1">
    <location>
        <begin position="27"/>
        <end position="40"/>
    </location>
</feature>
<protein>
    <submittedName>
        <fullName evidence="2">Uncharacterized protein</fullName>
    </submittedName>
</protein>
<evidence type="ECO:0000313" key="3">
    <source>
        <dbReference type="Proteomes" id="UP000431922"/>
    </source>
</evidence>
<proteinExistence type="predicted"/>
<evidence type="ECO:0000256" key="1">
    <source>
        <dbReference type="SAM" id="MobiDB-lite"/>
    </source>
</evidence>
<gene>
    <name evidence="2" type="ORF">GRI65_01600</name>
</gene>
<comment type="caution">
    <text evidence="2">The sequence shown here is derived from an EMBL/GenBank/DDBJ whole genome shotgun (WGS) entry which is preliminary data.</text>
</comment>
<dbReference type="Proteomes" id="UP000431922">
    <property type="component" value="Unassembled WGS sequence"/>
</dbReference>
<name>A0A845AYZ0_9SPHN</name>
<feature type="region of interest" description="Disordered" evidence="1">
    <location>
        <begin position="1"/>
        <end position="55"/>
    </location>
</feature>
<organism evidence="2 3">
    <name type="scientific">Allopontixanthobacter sediminis</name>
    <dbReference type="NCBI Taxonomy" id="1689985"/>
    <lineage>
        <taxon>Bacteria</taxon>
        <taxon>Pseudomonadati</taxon>
        <taxon>Pseudomonadota</taxon>
        <taxon>Alphaproteobacteria</taxon>
        <taxon>Sphingomonadales</taxon>
        <taxon>Erythrobacteraceae</taxon>
        <taxon>Allopontixanthobacter</taxon>
    </lineage>
</organism>
<sequence>MAKDGNQPKNKTDKNPAHQTGMEEGSVQRSGNFPKGTDTQRGSEGDTRRASKGAR</sequence>
<keyword evidence="3" id="KW-1185">Reference proteome</keyword>
<evidence type="ECO:0000313" key="2">
    <source>
        <dbReference type="EMBL" id="MXP43146.1"/>
    </source>
</evidence>
<dbReference type="RefSeq" id="WP_160754787.1">
    <property type="nucleotide sequence ID" value="NZ_WTYL01000001.1"/>
</dbReference>
<accession>A0A845AYZ0</accession>